<dbReference type="SUPFAM" id="SSF50494">
    <property type="entry name" value="Trypsin-like serine proteases"/>
    <property type="match status" value="1"/>
</dbReference>
<gene>
    <name evidence="3" type="ORF">KHLLAP_LOCUS9851</name>
</gene>
<evidence type="ECO:0000256" key="1">
    <source>
        <dbReference type="SAM" id="MobiDB-lite"/>
    </source>
</evidence>
<proteinExistence type="predicted"/>
<dbReference type="AlphaFoldDB" id="A0AAI8VQT0"/>
<feature type="compositionally biased region" description="Low complexity" evidence="1">
    <location>
        <begin position="83"/>
        <end position="95"/>
    </location>
</feature>
<keyword evidence="2" id="KW-0732">Signal</keyword>
<accession>A0AAI8VQT0</accession>
<evidence type="ECO:0000313" key="3">
    <source>
        <dbReference type="EMBL" id="CAJ2509383.1"/>
    </source>
</evidence>
<comment type="caution">
    <text evidence="3">The sequence shown here is derived from an EMBL/GenBank/DDBJ whole genome shotgun (WGS) entry which is preliminary data.</text>
</comment>
<keyword evidence="4" id="KW-1185">Reference proteome</keyword>
<dbReference type="EMBL" id="CAUWAG010000012">
    <property type="protein sequence ID" value="CAJ2509383.1"/>
    <property type="molecule type" value="Genomic_DNA"/>
</dbReference>
<evidence type="ECO:0000256" key="2">
    <source>
        <dbReference type="SAM" id="SignalP"/>
    </source>
</evidence>
<feature type="chain" id="PRO_5042614174" evidence="2">
    <location>
        <begin position="20"/>
        <end position="203"/>
    </location>
</feature>
<name>A0AAI8VQT0_9PEZI</name>
<organism evidence="3 4">
    <name type="scientific">Anthostomella pinea</name>
    <dbReference type="NCBI Taxonomy" id="933095"/>
    <lineage>
        <taxon>Eukaryota</taxon>
        <taxon>Fungi</taxon>
        <taxon>Dikarya</taxon>
        <taxon>Ascomycota</taxon>
        <taxon>Pezizomycotina</taxon>
        <taxon>Sordariomycetes</taxon>
        <taxon>Xylariomycetidae</taxon>
        <taxon>Xylariales</taxon>
        <taxon>Xylariaceae</taxon>
        <taxon>Anthostomella</taxon>
    </lineage>
</organism>
<evidence type="ECO:0000313" key="4">
    <source>
        <dbReference type="Proteomes" id="UP001295740"/>
    </source>
</evidence>
<dbReference type="Proteomes" id="UP001295740">
    <property type="component" value="Unassembled WGS sequence"/>
</dbReference>
<sequence length="203" mass="21584">MVRFLHLTLLAALPLSSLAFPSAHSQTKRNIKKELTADDSADDSRLEFQVISGDNKVELVSHKQVDDATNDLDDGVLESLFSSFSSPSSQRSPSQDDTNGGAPPRSNHTSTSPAEKRAGMPQVIVPDSYPASAVGKVFTRIGRSTGHCSGALIGPRYVLTKVPNNLTDIHGGLILTWISTSTQSTDTPAALATNLTTRLSVKA</sequence>
<feature type="region of interest" description="Disordered" evidence="1">
    <location>
        <begin position="83"/>
        <end position="121"/>
    </location>
</feature>
<dbReference type="InterPro" id="IPR009003">
    <property type="entry name" value="Peptidase_S1_PA"/>
</dbReference>
<protein>
    <submittedName>
        <fullName evidence="3">Uu.00g144090.m01.CDS01</fullName>
    </submittedName>
</protein>
<feature type="signal peptide" evidence="2">
    <location>
        <begin position="1"/>
        <end position="19"/>
    </location>
</feature>
<reference evidence="3" key="1">
    <citation type="submission" date="2023-10" db="EMBL/GenBank/DDBJ databases">
        <authorList>
            <person name="Hackl T."/>
        </authorList>
    </citation>
    <scope>NUCLEOTIDE SEQUENCE</scope>
</reference>